<name>A0A5N7B0F0_9EURO</name>
<gene>
    <name evidence="1" type="ORF">BDV26DRAFT_267724</name>
</gene>
<dbReference type="EMBL" id="ML736259">
    <property type="protein sequence ID" value="KAE8375483.1"/>
    <property type="molecule type" value="Genomic_DNA"/>
</dbReference>
<evidence type="ECO:0000313" key="2">
    <source>
        <dbReference type="Proteomes" id="UP000326198"/>
    </source>
</evidence>
<accession>A0A5N7B0F0</accession>
<evidence type="ECO:0000313" key="1">
    <source>
        <dbReference type="EMBL" id="KAE8375483.1"/>
    </source>
</evidence>
<keyword evidence="2" id="KW-1185">Reference proteome</keyword>
<proteinExistence type="predicted"/>
<dbReference type="AlphaFoldDB" id="A0A5N7B0F0"/>
<dbReference type="Proteomes" id="UP000326198">
    <property type="component" value="Unassembled WGS sequence"/>
</dbReference>
<reference evidence="1 2" key="1">
    <citation type="submission" date="2019-04" db="EMBL/GenBank/DDBJ databases">
        <title>Friends and foes A comparative genomics studyof 23 Aspergillus species from section Flavi.</title>
        <authorList>
            <consortium name="DOE Joint Genome Institute"/>
            <person name="Kjaerbolling I."/>
            <person name="Vesth T."/>
            <person name="Frisvad J.C."/>
            <person name="Nybo J.L."/>
            <person name="Theobald S."/>
            <person name="Kildgaard S."/>
            <person name="Isbrandt T."/>
            <person name="Kuo A."/>
            <person name="Sato A."/>
            <person name="Lyhne E.K."/>
            <person name="Kogle M.E."/>
            <person name="Wiebenga A."/>
            <person name="Kun R.S."/>
            <person name="Lubbers R.J."/>
            <person name="Makela M.R."/>
            <person name="Barry K."/>
            <person name="Chovatia M."/>
            <person name="Clum A."/>
            <person name="Daum C."/>
            <person name="Haridas S."/>
            <person name="He G."/>
            <person name="LaButti K."/>
            <person name="Lipzen A."/>
            <person name="Mondo S."/>
            <person name="Riley R."/>
            <person name="Salamov A."/>
            <person name="Simmons B.A."/>
            <person name="Magnuson J.K."/>
            <person name="Henrissat B."/>
            <person name="Mortensen U.H."/>
            <person name="Larsen T.O."/>
            <person name="Devries R.P."/>
            <person name="Grigoriev I.V."/>
            <person name="Machida M."/>
            <person name="Baker S.E."/>
            <person name="Andersen M.R."/>
        </authorList>
    </citation>
    <scope>NUCLEOTIDE SEQUENCE [LARGE SCALE GENOMIC DNA]</scope>
    <source>
        <strain evidence="1 2">IBT 29228</strain>
    </source>
</reference>
<organism evidence="1 2">
    <name type="scientific">Aspergillus bertholletiae</name>
    <dbReference type="NCBI Taxonomy" id="1226010"/>
    <lineage>
        <taxon>Eukaryota</taxon>
        <taxon>Fungi</taxon>
        <taxon>Dikarya</taxon>
        <taxon>Ascomycota</taxon>
        <taxon>Pezizomycotina</taxon>
        <taxon>Eurotiomycetes</taxon>
        <taxon>Eurotiomycetidae</taxon>
        <taxon>Eurotiales</taxon>
        <taxon>Aspergillaceae</taxon>
        <taxon>Aspergillus</taxon>
        <taxon>Aspergillus subgen. Circumdati</taxon>
    </lineage>
</organism>
<sequence>MHPRSQLRISPTRRKLSLYWPFSWANSTMCLSASTLSFSAARNKRGSRRSPLSLAILDRDLDMVRA</sequence>
<protein>
    <submittedName>
        <fullName evidence="1">Uncharacterized protein</fullName>
    </submittedName>
</protein>